<dbReference type="AlphaFoldDB" id="A0A699UEE5"/>
<name>A0A699UEE5_TANCI</name>
<proteinExistence type="predicted"/>
<organism evidence="1">
    <name type="scientific">Tanacetum cinerariifolium</name>
    <name type="common">Dalmatian daisy</name>
    <name type="synonym">Chrysanthemum cinerariifolium</name>
    <dbReference type="NCBI Taxonomy" id="118510"/>
    <lineage>
        <taxon>Eukaryota</taxon>
        <taxon>Viridiplantae</taxon>
        <taxon>Streptophyta</taxon>
        <taxon>Embryophyta</taxon>
        <taxon>Tracheophyta</taxon>
        <taxon>Spermatophyta</taxon>
        <taxon>Magnoliopsida</taxon>
        <taxon>eudicotyledons</taxon>
        <taxon>Gunneridae</taxon>
        <taxon>Pentapetalae</taxon>
        <taxon>asterids</taxon>
        <taxon>campanulids</taxon>
        <taxon>Asterales</taxon>
        <taxon>Asteraceae</taxon>
        <taxon>Asteroideae</taxon>
        <taxon>Anthemideae</taxon>
        <taxon>Anthemidinae</taxon>
        <taxon>Tanacetum</taxon>
    </lineage>
</organism>
<dbReference type="EMBL" id="BKCJ011330313">
    <property type="protein sequence ID" value="GFD21505.1"/>
    <property type="molecule type" value="Genomic_DNA"/>
</dbReference>
<protein>
    <submittedName>
        <fullName evidence="1">Uncharacterized protein</fullName>
    </submittedName>
</protein>
<gene>
    <name evidence="1" type="ORF">Tci_893474</name>
</gene>
<evidence type="ECO:0000313" key="1">
    <source>
        <dbReference type="EMBL" id="GFD21505.1"/>
    </source>
</evidence>
<accession>A0A699UEE5</accession>
<comment type="caution">
    <text evidence="1">The sequence shown here is derived from an EMBL/GenBank/DDBJ whole genome shotgun (WGS) entry which is preliminary data.</text>
</comment>
<sequence>MAAPGRANNVARRVSDDLIAFNGETEVPRYMRFFFDQKIAESRRFAIENEDEVYNSLLAAKDAKHGEESNLLALNDVIAEALDDIETLETDVEILGGDDNGV</sequence>
<reference evidence="1" key="1">
    <citation type="journal article" date="2019" name="Sci. Rep.">
        <title>Draft genome of Tanacetum cinerariifolium, the natural source of mosquito coil.</title>
        <authorList>
            <person name="Yamashiro T."/>
            <person name="Shiraishi A."/>
            <person name="Satake H."/>
            <person name="Nakayama K."/>
        </authorList>
    </citation>
    <scope>NUCLEOTIDE SEQUENCE</scope>
</reference>